<dbReference type="AlphaFoldDB" id="A0A2Z4IGA8"/>
<dbReference type="Pfam" id="PF06695">
    <property type="entry name" value="Sm_multidrug_ex"/>
    <property type="match status" value="1"/>
</dbReference>
<dbReference type="PANTHER" id="PTHR36007">
    <property type="entry name" value="TRANSPORT PROTEIN-RELATED"/>
    <property type="match status" value="1"/>
</dbReference>
<dbReference type="InterPro" id="IPR009577">
    <property type="entry name" value="Sm_multidrug_ex"/>
</dbReference>
<keyword evidence="1" id="KW-1133">Transmembrane helix</keyword>
<organism evidence="2 3">
    <name type="scientific">Echinicola strongylocentroti</name>
    <dbReference type="NCBI Taxonomy" id="1795355"/>
    <lineage>
        <taxon>Bacteria</taxon>
        <taxon>Pseudomonadati</taxon>
        <taxon>Bacteroidota</taxon>
        <taxon>Cytophagia</taxon>
        <taxon>Cytophagales</taxon>
        <taxon>Cyclobacteriaceae</taxon>
        <taxon>Echinicola</taxon>
    </lineage>
</organism>
<dbReference type="OrthoDB" id="360192at2"/>
<feature type="transmembrane region" description="Helical" evidence="1">
    <location>
        <begin position="35"/>
        <end position="55"/>
    </location>
</feature>
<dbReference type="Proteomes" id="UP000248688">
    <property type="component" value="Chromosome"/>
</dbReference>
<sequence>MINIIIHTFLLSISPFGESRVGIPYGVLNGLHPLTALGVGLIANLLVFPIMMFLIDNFNNRLWKYRMYKSQSVKLMRRAKSGVGDKIQKYGFWGLMMFVMIPLPFTGVYMGTIAAYIFKLPRASSFIAISIGAVISCLILAFGSHLGSLIPGVL</sequence>
<evidence type="ECO:0000313" key="3">
    <source>
        <dbReference type="Proteomes" id="UP000248688"/>
    </source>
</evidence>
<name>A0A2Z4IGA8_9BACT</name>
<proteinExistence type="predicted"/>
<dbReference type="RefSeq" id="WP_112783125.1">
    <property type="nucleotide sequence ID" value="NZ_CP030041.1"/>
</dbReference>
<evidence type="ECO:0000256" key="1">
    <source>
        <dbReference type="SAM" id="Phobius"/>
    </source>
</evidence>
<keyword evidence="1" id="KW-0812">Transmembrane</keyword>
<evidence type="ECO:0000313" key="2">
    <source>
        <dbReference type="EMBL" id="AWW29727.1"/>
    </source>
</evidence>
<gene>
    <name evidence="2" type="ORF">DN752_06105</name>
</gene>
<reference evidence="2 3" key="1">
    <citation type="submission" date="2018-06" db="EMBL/GenBank/DDBJ databases">
        <title>Echinicola strongylocentroti sp. nov., isolated from a sea urchin Strongylocentrotus intermedius.</title>
        <authorList>
            <person name="Bae S.S."/>
        </authorList>
    </citation>
    <scope>NUCLEOTIDE SEQUENCE [LARGE SCALE GENOMIC DNA]</scope>
    <source>
        <strain evidence="2 3">MEBiC08714</strain>
    </source>
</reference>
<dbReference type="EMBL" id="CP030041">
    <property type="protein sequence ID" value="AWW29727.1"/>
    <property type="molecule type" value="Genomic_DNA"/>
</dbReference>
<keyword evidence="1" id="KW-0472">Membrane</keyword>
<feature type="transmembrane region" description="Helical" evidence="1">
    <location>
        <begin position="123"/>
        <end position="142"/>
    </location>
</feature>
<keyword evidence="3" id="KW-1185">Reference proteome</keyword>
<protein>
    <submittedName>
        <fullName evidence="2">Ligand-binding protein SH3</fullName>
    </submittedName>
</protein>
<dbReference type="KEGG" id="est:DN752_06105"/>
<feature type="transmembrane region" description="Helical" evidence="1">
    <location>
        <begin position="90"/>
        <end position="117"/>
    </location>
</feature>
<accession>A0A2Z4IGA8</accession>
<dbReference type="PANTHER" id="PTHR36007:SF2">
    <property type="entry name" value="TRANSPORT PROTEIN-RELATED"/>
    <property type="match status" value="1"/>
</dbReference>